<comment type="caution">
    <text evidence="1">The sequence shown here is derived from an EMBL/GenBank/DDBJ whole genome shotgun (WGS) entry which is preliminary data.</text>
</comment>
<reference evidence="1 2" key="1">
    <citation type="journal article" name="Sci. Rep.">
        <title>Genome-scale phylogenetic analyses confirm Olpidium as the closest living zoosporic fungus to the non-flagellated, terrestrial fungi.</title>
        <authorList>
            <person name="Chang Y."/>
            <person name="Rochon D."/>
            <person name="Sekimoto S."/>
            <person name="Wang Y."/>
            <person name="Chovatia M."/>
            <person name="Sandor L."/>
            <person name="Salamov A."/>
            <person name="Grigoriev I.V."/>
            <person name="Stajich J.E."/>
            <person name="Spatafora J.W."/>
        </authorList>
    </citation>
    <scope>NUCLEOTIDE SEQUENCE [LARGE SCALE GENOMIC DNA]</scope>
    <source>
        <strain evidence="1">S191</strain>
    </source>
</reference>
<evidence type="ECO:0000313" key="2">
    <source>
        <dbReference type="Proteomes" id="UP000673691"/>
    </source>
</evidence>
<evidence type="ECO:0000313" key="1">
    <source>
        <dbReference type="EMBL" id="KAG5457185.1"/>
    </source>
</evidence>
<accession>A0A8H7ZQ61</accession>
<protein>
    <submittedName>
        <fullName evidence="1">Uncharacterized protein</fullName>
    </submittedName>
</protein>
<dbReference type="AlphaFoldDB" id="A0A8H7ZQ61"/>
<organism evidence="1 2">
    <name type="scientific">Olpidium bornovanus</name>
    <dbReference type="NCBI Taxonomy" id="278681"/>
    <lineage>
        <taxon>Eukaryota</taxon>
        <taxon>Fungi</taxon>
        <taxon>Fungi incertae sedis</taxon>
        <taxon>Olpidiomycota</taxon>
        <taxon>Olpidiomycotina</taxon>
        <taxon>Olpidiomycetes</taxon>
        <taxon>Olpidiales</taxon>
        <taxon>Olpidiaceae</taxon>
        <taxon>Olpidium</taxon>
    </lineage>
</organism>
<dbReference type="Proteomes" id="UP000673691">
    <property type="component" value="Unassembled WGS sequence"/>
</dbReference>
<dbReference type="EMBL" id="JAEFCI010010482">
    <property type="protein sequence ID" value="KAG5457185.1"/>
    <property type="molecule type" value="Genomic_DNA"/>
</dbReference>
<name>A0A8H7ZQ61_9FUNG</name>
<proteinExistence type="predicted"/>
<sequence>MPPTVIGPIAAVIQDLTKTAAIRPGVRTVSIAPRVFAEGRRWEMQMSGLGTLRCSFPLTASQLLNHIA</sequence>
<keyword evidence="2" id="KW-1185">Reference proteome</keyword>
<gene>
    <name evidence="1" type="ORF">BJ554DRAFT_2866</name>
</gene>